<sequence>MHLGFLSVPAAAASIVDTIVIADTNAILAVRSPVTFGAGGRSDLPPKHLHEEDMEDLISGDRSTVQLCSVGLLVDEIYVLPISWRMVPTARSRLALCVELSLW</sequence>
<reference evidence="2" key="1">
    <citation type="submission" date="2013-01" db="EMBL/GenBank/DDBJ databases">
        <title>Draft Genome Sequence of a Mulberry Tree, Morus notabilis C.K. Schneid.</title>
        <authorList>
            <person name="He N."/>
            <person name="Zhao S."/>
        </authorList>
    </citation>
    <scope>NUCLEOTIDE SEQUENCE</scope>
</reference>
<proteinExistence type="predicted"/>
<evidence type="ECO:0000313" key="1">
    <source>
        <dbReference type="EMBL" id="EXC24865.1"/>
    </source>
</evidence>
<dbReference type="AlphaFoldDB" id="W9SSM4"/>
<protein>
    <submittedName>
        <fullName evidence="1">Uncharacterized protein</fullName>
    </submittedName>
</protein>
<accession>W9SSM4</accession>
<evidence type="ECO:0000313" key="2">
    <source>
        <dbReference type="Proteomes" id="UP000030645"/>
    </source>
</evidence>
<dbReference type="Proteomes" id="UP000030645">
    <property type="component" value="Unassembled WGS sequence"/>
</dbReference>
<organism evidence="1 2">
    <name type="scientific">Morus notabilis</name>
    <dbReference type="NCBI Taxonomy" id="981085"/>
    <lineage>
        <taxon>Eukaryota</taxon>
        <taxon>Viridiplantae</taxon>
        <taxon>Streptophyta</taxon>
        <taxon>Embryophyta</taxon>
        <taxon>Tracheophyta</taxon>
        <taxon>Spermatophyta</taxon>
        <taxon>Magnoliopsida</taxon>
        <taxon>eudicotyledons</taxon>
        <taxon>Gunneridae</taxon>
        <taxon>Pentapetalae</taxon>
        <taxon>rosids</taxon>
        <taxon>fabids</taxon>
        <taxon>Rosales</taxon>
        <taxon>Moraceae</taxon>
        <taxon>Moreae</taxon>
        <taxon>Morus</taxon>
    </lineage>
</organism>
<name>W9SSM4_9ROSA</name>
<gene>
    <name evidence="1" type="ORF">L484_013231</name>
</gene>
<dbReference type="EMBL" id="KE346036">
    <property type="protein sequence ID" value="EXC24865.1"/>
    <property type="molecule type" value="Genomic_DNA"/>
</dbReference>
<keyword evidence="2" id="KW-1185">Reference proteome</keyword>